<sequence>MSYISSLNLLNADSPAPINEEVFQEELALWANAQFSFDTTPGSALVGEDDKKDANLFQTFTKLTQLVQPNAMPQPSIGYYSQNHNMSPAPTSNLPRIAPAPGPLSGIQLLESTNKKRPLEDESDLSVDDDKRRRNTAASARFRMKKKMREQALEKTTKEMADNVEKLESKVKELEMEAKWLRALVIEKDPKLLSKEDQDDDEAEDATQEQDN</sequence>
<dbReference type="CDD" id="cd14705">
    <property type="entry name" value="bZIP_Zip1"/>
    <property type="match status" value="1"/>
</dbReference>
<evidence type="ECO:0000259" key="8">
    <source>
        <dbReference type="PROSITE" id="PS50217"/>
    </source>
</evidence>
<dbReference type="GO" id="GO:0005634">
    <property type="term" value="C:nucleus"/>
    <property type="evidence" value="ECO:0007669"/>
    <property type="project" value="UniProtKB-SubCell"/>
</dbReference>
<feature type="coiled-coil region" evidence="6">
    <location>
        <begin position="150"/>
        <end position="184"/>
    </location>
</feature>
<evidence type="ECO:0000256" key="4">
    <source>
        <dbReference type="ARBA" id="ARBA00023163"/>
    </source>
</evidence>
<evidence type="ECO:0000256" key="1">
    <source>
        <dbReference type="ARBA" id="ARBA00004123"/>
    </source>
</evidence>
<feature type="region of interest" description="Disordered" evidence="7">
    <location>
        <begin position="97"/>
        <end position="149"/>
    </location>
</feature>
<keyword evidence="3" id="KW-0238">DNA-binding</keyword>
<comment type="subcellular location">
    <subcellularLocation>
        <location evidence="1">Nucleus</location>
    </subcellularLocation>
</comment>
<dbReference type="STRING" id="91626.A0A0C9MQK8"/>
<dbReference type="InterPro" id="IPR004827">
    <property type="entry name" value="bZIP"/>
</dbReference>
<keyword evidence="6" id="KW-0175">Coiled coil</keyword>
<dbReference type="SUPFAM" id="SSF57959">
    <property type="entry name" value="Leucine zipper domain"/>
    <property type="match status" value="1"/>
</dbReference>
<dbReference type="OrthoDB" id="1939598at2759"/>
<dbReference type="Gene3D" id="1.20.5.170">
    <property type="match status" value="1"/>
</dbReference>
<evidence type="ECO:0000256" key="2">
    <source>
        <dbReference type="ARBA" id="ARBA00023015"/>
    </source>
</evidence>
<dbReference type="PROSITE" id="PS50217">
    <property type="entry name" value="BZIP"/>
    <property type="match status" value="1"/>
</dbReference>
<proteinExistence type="predicted"/>
<evidence type="ECO:0000256" key="5">
    <source>
        <dbReference type="ARBA" id="ARBA00023242"/>
    </source>
</evidence>
<dbReference type="GO" id="GO:0001228">
    <property type="term" value="F:DNA-binding transcription activator activity, RNA polymerase II-specific"/>
    <property type="evidence" value="ECO:0007669"/>
    <property type="project" value="TreeGrafter"/>
</dbReference>
<accession>A0A0C9MQK8</accession>
<dbReference type="Pfam" id="PF07716">
    <property type="entry name" value="bZIP_2"/>
    <property type="match status" value="1"/>
</dbReference>
<feature type="compositionally biased region" description="Acidic residues" evidence="7">
    <location>
        <begin position="197"/>
        <end position="212"/>
    </location>
</feature>
<evidence type="ECO:0000256" key="6">
    <source>
        <dbReference type="SAM" id="Coils"/>
    </source>
</evidence>
<evidence type="ECO:0000313" key="10">
    <source>
        <dbReference type="Proteomes" id="UP000053815"/>
    </source>
</evidence>
<protein>
    <submittedName>
        <fullName evidence="9">Regulatory protein cys-3 protein</fullName>
    </submittedName>
</protein>
<gene>
    <name evidence="9" type="ORF">MAM1_0059c03723</name>
</gene>
<organism evidence="9">
    <name type="scientific">Mucor ambiguus</name>
    <dbReference type="NCBI Taxonomy" id="91626"/>
    <lineage>
        <taxon>Eukaryota</taxon>
        <taxon>Fungi</taxon>
        <taxon>Fungi incertae sedis</taxon>
        <taxon>Mucoromycota</taxon>
        <taxon>Mucoromycotina</taxon>
        <taxon>Mucoromycetes</taxon>
        <taxon>Mucorales</taxon>
        <taxon>Mucorineae</taxon>
        <taxon>Mucoraceae</taxon>
        <taxon>Mucor</taxon>
    </lineage>
</organism>
<dbReference type="InterPro" id="IPR046347">
    <property type="entry name" value="bZIP_sf"/>
</dbReference>
<dbReference type="EMBL" id="DF836348">
    <property type="protein sequence ID" value="GAN04263.1"/>
    <property type="molecule type" value="Genomic_DNA"/>
</dbReference>
<dbReference type="PANTHER" id="PTHR13044:SF14">
    <property type="entry name" value="CRYPTOCEPHAL, ISOFORM A"/>
    <property type="match status" value="1"/>
</dbReference>
<dbReference type="GO" id="GO:0000977">
    <property type="term" value="F:RNA polymerase II transcription regulatory region sequence-specific DNA binding"/>
    <property type="evidence" value="ECO:0007669"/>
    <property type="project" value="TreeGrafter"/>
</dbReference>
<dbReference type="PROSITE" id="PS00036">
    <property type="entry name" value="BZIP_BASIC"/>
    <property type="match status" value="1"/>
</dbReference>
<dbReference type="PANTHER" id="PTHR13044">
    <property type="entry name" value="ACTIVATING TRANSCRIPTION FACTOR ATF 4/5"/>
    <property type="match status" value="1"/>
</dbReference>
<evidence type="ECO:0000313" key="9">
    <source>
        <dbReference type="EMBL" id="GAN04263.1"/>
    </source>
</evidence>
<feature type="domain" description="BZIP" evidence="8">
    <location>
        <begin position="131"/>
        <end position="188"/>
    </location>
</feature>
<keyword evidence="2" id="KW-0805">Transcription regulation</keyword>
<keyword evidence="5" id="KW-0539">Nucleus</keyword>
<feature type="region of interest" description="Disordered" evidence="7">
    <location>
        <begin position="189"/>
        <end position="212"/>
    </location>
</feature>
<evidence type="ECO:0000256" key="3">
    <source>
        <dbReference type="ARBA" id="ARBA00023125"/>
    </source>
</evidence>
<name>A0A0C9MQK8_9FUNG</name>
<keyword evidence="10" id="KW-1185">Reference proteome</keyword>
<reference evidence="9" key="1">
    <citation type="submission" date="2014-09" db="EMBL/GenBank/DDBJ databases">
        <title>Draft genome sequence of an oleaginous Mucoromycotina fungus Mucor ambiguus NBRC6742.</title>
        <authorList>
            <person name="Takeda I."/>
            <person name="Yamane N."/>
            <person name="Morita T."/>
            <person name="Tamano K."/>
            <person name="Machida M."/>
            <person name="Baker S."/>
            <person name="Koike H."/>
        </authorList>
    </citation>
    <scope>NUCLEOTIDE SEQUENCE</scope>
    <source>
        <strain evidence="9">NBRC 6742</strain>
    </source>
</reference>
<keyword evidence="4" id="KW-0804">Transcription</keyword>
<dbReference type="Proteomes" id="UP000053815">
    <property type="component" value="Unassembled WGS sequence"/>
</dbReference>
<evidence type="ECO:0000256" key="7">
    <source>
        <dbReference type="SAM" id="MobiDB-lite"/>
    </source>
</evidence>
<dbReference type="AlphaFoldDB" id="A0A0C9MQK8"/>